<gene>
    <name evidence="3" type="ORF">DSM25559_3026</name>
    <name evidence="2" type="ORF">RMR22_00535</name>
</gene>
<proteinExistence type="predicted"/>
<dbReference type="RefSeq" id="WP_077107545.1">
    <property type="nucleotide sequence ID" value="NZ_CP192781.1"/>
</dbReference>
<dbReference type="AlphaFoldDB" id="A0A1R3TU33"/>
<feature type="domain" description="YjiS-like" evidence="1">
    <location>
        <begin position="49"/>
        <end position="83"/>
    </location>
</feature>
<sequence>MRKLDQYLSTIDTMYPDSYTRERVFRDDGEMVSPAPFQAPPRNLIERLLGAFGQWQRKRDSRLALRDLTTDELEDIGITRQDAMREFSKARLFSLPRSF</sequence>
<evidence type="ECO:0000313" key="2">
    <source>
        <dbReference type="EMBL" id="MDX8300717.1"/>
    </source>
</evidence>
<dbReference type="InterPro" id="IPR009506">
    <property type="entry name" value="YjiS-like"/>
</dbReference>
<dbReference type="EMBL" id="JAVRAF010000001">
    <property type="protein sequence ID" value="MDX8300717.1"/>
    <property type="molecule type" value="Genomic_DNA"/>
</dbReference>
<dbReference type="Proteomes" id="UP000187891">
    <property type="component" value="Unassembled WGS sequence"/>
</dbReference>
<evidence type="ECO:0000259" key="1">
    <source>
        <dbReference type="Pfam" id="PF06568"/>
    </source>
</evidence>
<dbReference type="Pfam" id="PF06568">
    <property type="entry name" value="YjiS-like"/>
    <property type="match status" value="1"/>
</dbReference>
<evidence type="ECO:0000313" key="4">
    <source>
        <dbReference type="Proteomes" id="UP000187891"/>
    </source>
</evidence>
<reference evidence="3" key="1">
    <citation type="submission" date="2016-10" db="EMBL/GenBank/DDBJ databases">
        <authorList>
            <person name="de Groot N.N."/>
        </authorList>
    </citation>
    <scope>NUCLEOTIDE SEQUENCE [LARGE SCALE GENOMIC DNA]</scope>
    <source>
        <strain evidence="3">DSM25559</strain>
    </source>
</reference>
<accession>A0A1R3TU33</accession>
<dbReference type="EMBL" id="FMUE01000007">
    <property type="protein sequence ID" value="SCX27577.1"/>
    <property type="molecule type" value="Genomic_DNA"/>
</dbReference>
<reference evidence="4" key="2">
    <citation type="submission" date="2016-10" db="EMBL/GenBank/DDBJ databases">
        <authorList>
            <person name="Wibberg D."/>
        </authorList>
    </citation>
    <scope>NUCLEOTIDE SEQUENCE [LARGE SCALE GENOMIC DNA]</scope>
</reference>
<reference evidence="2" key="3">
    <citation type="journal article" date="2023" name="Phytobiomes J">
        <title>Deciphering the key players within the bacterial microbiota associated with aerial crown gall tumors on rhododendron: Insights into the gallobiome.</title>
        <authorList>
            <person name="Kuzmanovic N."/>
            <person name="Nesme J."/>
            <person name="Wolf J."/>
            <person name="Neumann-Schaal M."/>
            <person name="Petersen J."/>
            <person name="Fernandez-Gnecco G."/>
            <person name="Sproeer C."/>
            <person name="Bunk B."/>
            <person name="Overmann J."/>
            <person name="Sorensen S.J."/>
            <person name="Idczak E."/>
            <person name="Smalla K."/>
        </authorList>
    </citation>
    <scope>NUCLEOTIDE SEQUENCE</scope>
    <source>
        <strain evidence="2">Rho-11.1</strain>
    </source>
</reference>
<protein>
    <submittedName>
        <fullName evidence="2">DUF1127 domain-containing protein</fullName>
    </submittedName>
</protein>
<evidence type="ECO:0000313" key="3">
    <source>
        <dbReference type="EMBL" id="SCX27577.1"/>
    </source>
</evidence>
<organism evidence="3 4">
    <name type="scientific">Agrobacterium rosae</name>
    <dbReference type="NCBI Taxonomy" id="1972867"/>
    <lineage>
        <taxon>Bacteria</taxon>
        <taxon>Pseudomonadati</taxon>
        <taxon>Pseudomonadota</taxon>
        <taxon>Alphaproteobacteria</taxon>
        <taxon>Hyphomicrobiales</taxon>
        <taxon>Rhizobiaceae</taxon>
        <taxon>Rhizobium/Agrobacterium group</taxon>
        <taxon>Agrobacterium</taxon>
    </lineage>
</organism>
<name>A0A1R3TU33_9HYPH</name>